<feature type="signal peptide" evidence="1">
    <location>
        <begin position="1"/>
        <end position="21"/>
    </location>
</feature>
<reference evidence="2 3" key="1">
    <citation type="submission" date="2017-04" db="EMBL/GenBank/DDBJ databases">
        <title>Draft genome sequence of Marssonina coronaria NL1: causal agent of apple blotch.</title>
        <authorList>
            <person name="Cheng Q."/>
        </authorList>
    </citation>
    <scope>NUCLEOTIDE SEQUENCE [LARGE SCALE GENOMIC DNA]</scope>
    <source>
        <strain evidence="2 3">NL1</strain>
    </source>
</reference>
<proteinExistence type="predicted"/>
<dbReference type="InParanoid" id="A0A218ZHJ4"/>
<evidence type="ECO:0000256" key="1">
    <source>
        <dbReference type="SAM" id="SignalP"/>
    </source>
</evidence>
<keyword evidence="1" id="KW-0732">Signal</keyword>
<organism evidence="2 3">
    <name type="scientific">Diplocarpon coronariae</name>
    <dbReference type="NCBI Taxonomy" id="2795749"/>
    <lineage>
        <taxon>Eukaryota</taxon>
        <taxon>Fungi</taxon>
        <taxon>Dikarya</taxon>
        <taxon>Ascomycota</taxon>
        <taxon>Pezizomycotina</taxon>
        <taxon>Leotiomycetes</taxon>
        <taxon>Helotiales</taxon>
        <taxon>Drepanopezizaceae</taxon>
        <taxon>Diplocarpon</taxon>
    </lineage>
</organism>
<gene>
    <name evidence="2" type="ORF">B2J93_2007</name>
</gene>
<dbReference type="EMBL" id="MZNU01000019">
    <property type="protein sequence ID" value="OWP07234.1"/>
    <property type="molecule type" value="Genomic_DNA"/>
</dbReference>
<keyword evidence="3" id="KW-1185">Reference proteome</keyword>
<feature type="chain" id="PRO_5012171490" evidence="1">
    <location>
        <begin position="22"/>
        <end position="277"/>
    </location>
</feature>
<sequence length="277" mass="28929">MMMKFHVMIALLYGLIALVSGSAGLITTKTRIFSKFLGGDDLTLVAIVTASEATLSVTTASASIGTEVLVTPGVFLSTVQPNHALPYIVTLTSTTTPTSTSSAAVGGLMSSFSPNDVPPYTLTTTSTTSIVTTVTKPIQTVTLTVSEASQKSATTGFCYWGAEAVIIPCTYTAGANDLPTGMHPALTSASNGTATHTPTVSATLSTSLAIPAHFNLIKYAKDQAKRAKKNAYRLKINDVGRFMARVGKNILDVVSTLQVLATLPPPLGHALRVLRHS</sequence>
<name>A0A218ZHJ4_9HELO</name>
<dbReference type="AlphaFoldDB" id="A0A218ZHJ4"/>
<accession>A0A218ZHJ4</accession>
<evidence type="ECO:0000313" key="2">
    <source>
        <dbReference type="EMBL" id="OWP07234.1"/>
    </source>
</evidence>
<dbReference type="Proteomes" id="UP000242519">
    <property type="component" value="Unassembled WGS sequence"/>
</dbReference>
<protein>
    <submittedName>
        <fullName evidence="2">Uncharacterized protein</fullName>
    </submittedName>
</protein>
<evidence type="ECO:0000313" key="3">
    <source>
        <dbReference type="Proteomes" id="UP000242519"/>
    </source>
</evidence>
<comment type="caution">
    <text evidence="2">The sequence shown here is derived from an EMBL/GenBank/DDBJ whole genome shotgun (WGS) entry which is preliminary data.</text>
</comment>